<protein>
    <submittedName>
        <fullName evidence="1">Uncharacterized protein</fullName>
    </submittedName>
</protein>
<dbReference type="InterPro" id="IPR036412">
    <property type="entry name" value="HAD-like_sf"/>
</dbReference>
<dbReference type="RefSeq" id="YP_009200460.1">
    <property type="nucleotide sequence ID" value="NC_028820.1"/>
</dbReference>
<dbReference type="GeneID" id="26627523"/>
<organism evidence="1 2">
    <name type="scientific">Yersinia phage vB_YenM_TG1</name>
    <dbReference type="NCBI Taxonomy" id="1589265"/>
    <lineage>
        <taxon>Viruses</taxon>
        <taxon>Duplodnaviria</taxon>
        <taxon>Heunggongvirae</taxon>
        <taxon>Uroviricota</taxon>
        <taxon>Caudoviricetes</taxon>
        <taxon>Pantevenvirales</taxon>
        <taxon>Straboviridae</taxon>
        <taxon>Tevenvirinae</taxon>
        <taxon>Tegunavirus</taxon>
        <taxon>Tegunavirus yenmtg1</taxon>
    </lineage>
</organism>
<keyword evidence="2" id="KW-1185">Reference proteome</keyword>
<dbReference type="Proteomes" id="UP000031805">
    <property type="component" value="Segment"/>
</dbReference>
<proteinExistence type="predicted"/>
<reference evidence="1 2" key="1">
    <citation type="submission" date="2014-11" db="EMBL/GenBank/DDBJ databases">
        <title>Complete genome sequence of vB_YenM_TG1, a broad host range bacteriophage which infects Yersinia enterocolitica.</title>
        <authorList>
            <person name="Leon-Velarde C.G."/>
            <person name="Kropinski A.M."/>
            <person name="Chen S."/>
            <person name="Griffiths M.W."/>
            <person name="Odumeru J.A."/>
        </authorList>
    </citation>
    <scope>NUCLEOTIDE SEQUENCE [LARGE SCALE GENOMIC DNA]</scope>
</reference>
<dbReference type="SUPFAM" id="SSF56784">
    <property type="entry name" value="HAD-like"/>
    <property type="match status" value="1"/>
</dbReference>
<dbReference type="EMBL" id="KP202158">
    <property type="protein sequence ID" value="AJD82010.1"/>
    <property type="molecule type" value="Genomic_DNA"/>
</dbReference>
<accession>A0A0B5A2W5</accession>
<evidence type="ECO:0000313" key="1">
    <source>
        <dbReference type="EMBL" id="AJD82010.1"/>
    </source>
</evidence>
<dbReference type="InterPro" id="IPR023214">
    <property type="entry name" value="HAD_sf"/>
</dbReference>
<sequence>MKPIIVTDVDGILVKWQSGLPYFAQKYNLPIDAILDLIVSDKFKSPSEIFSCDEELANSLMEKYNTSDFIRYLAGYHDAIKYVNMLKDKFDFVAVTALSNNLDARLNRQFNLNALFPGAFKDIFLCSHGESKFNILNQVNNKYGERVVCFIDDMPSHINTSQQISWKSEIKHFWMPRGSHDITPEGNFYEVNTWENIYRALPLAKAINKVEQLGQLPPALEIIKNSTLNVPISVITYVYKDDKFIPVAIKSFKYSEFIKAFGIIRSIQEQQKEFREAINNKIICIIKHPKGFGWVYHSNRKNLVEEYTKRFL</sequence>
<name>A0A0B5A2W5_9CAUD</name>
<evidence type="ECO:0000313" key="2">
    <source>
        <dbReference type="Proteomes" id="UP000031805"/>
    </source>
</evidence>
<dbReference type="Gene3D" id="3.40.50.1000">
    <property type="entry name" value="HAD superfamily/HAD-like"/>
    <property type="match status" value="1"/>
</dbReference>
<dbReference type="KEGG" id="vg:26627523"/>
<gene>
    <name evidence="1" type="ORF">YenMTG1_199</name>
</gene>